<feature type="transmembrane region" description="Helical" evidence="1">
    <location>
        <begin position="7"/>
        <end position="29"/>
    </location>
</feature>
<keyword evidence="1" id="KW-0472">Membrane</keyword>
<proteinExistence type="predicted"/>
<keyword evidence="1" id="KW-0812">Transmembrane</keyword>
<evidence type="ECO:0000256" key="1">
    <source>
        <dbReference type="SAM" id="Phobius"/>
    </source>
</evidence>
<gene>
    <name evidence="2" type="ORF">GCM10010982_33060</name>
</gene>
<dbReference type="EMBL" id="BMLS01000006">
    <property type="protein sequence ID" value="GGO73164.1"/>
    <property type="molecule type" value="Genomic_DNA"/>
</dbReference>
<dbReference type="AlphaFoldDB" id="A0A917Z2B7"/>
<dbReference type="InterPro" id="IPR018643">
    <property type="entry name" value="DUF2069_membrane"/>
</dbReference>
<keyword evidence="3" id="KW-1185">Reference proteome</keyword>
<evidence type="ECO:0000313" key="2">
    <source>
        <dbReference type="EMBL" id="GGO73164.1"/>
    </source>
</evidence>
<name>A0A917Z2B7_9ALTE</name>
<reference evidence="2" key="2">
    <citation type="submission" date="2020-09" db="EMBL/GenBank/DDBJ databases">
        <authorList>
            <person name="Sun Q."/>
            <person name="Zhou Y."/>
        </authorList>
    </citation>
    <scope>NUCLEOTIDE SEQUENCE</scope>
    <source>
        <strain evidence="2">CGMCC 1.7086</strain>
    </source>
</reference>
<dbReference type="Proteomes" id="UP000606935">
    <property type="component" value="Unassembled WGS sequence"/>
</dbReference>
<protein>
    <submittedName>
        <fullName evidence="2">Membrane protein</fullName>
    </submittedName>
</protein>
<keyword evidence="1" id="KW-1133">Transmembrane helix</keyword>
<feature type="transmembrane region" description="Helical" evidence="1">
    <location>
        <begin position="65"/>
        <end position="84"/>
    </location>
</feature>
<organism evidence="2 3">
    <name type="scientific">Bowmanella pacifica</name>
    <dbReference type="NCBI Taxonomy" id="502051"/>
    <lineage>
        <taxon>Bacteria</taxon>
        <taxon>Pseudomonadati</taxon>
        <taxon>Pseudomonadota</taxon>
        <taxon>Gammaproteobacteria</taxon>
        <taxon>Alteromonadales</taxon>
        <taxon>Alteromonadaceae</taxon>
        <taxon>Bowmanella</taxon>
    </lineage>
</organism>
<sequence length="129" mass="14939">MNPQTRFFRVLALCSYLTLLAFSILWHFVLTTEGQYSWLFLFLMWVLPLLLPLPGLIKGQPYTHAWANFILMFYLLHGLTGVYALEQEYWYAAIEVVLATLAFIGCSFFARLRGRELGLGLKKAKQNNQ</sequence>
<accession>A0A917Z2B7</accession>
<reference evidence="2" key="1">
    <citation type="journal article" date="2014" name="Int. J. Syst. Evol. Microbiol.">
        <title>Complete genome sequence of Corynebacterium casei LMG S-19264T (=DSM 44701T), isolated from a smear-ripened cheese.</title>
        <authorList>
            <consortium name="US DOE Joint Genome Institute (JGI-PGF)"/>
            <person name="Walter F."/>
            <person name="Albersmeier A."/>
            <person name="Kalinowski J."/>
            <person name="Ruckert C."/>
        </authorList>
    </citation>
    <scope>NUCLEOTIDE SEQUENCE</scope>
    <source>
        <strain evidence="2">CGMCC 1.7086</strain>
    </source>
</reference>
<evidence type="ECO:0000313" key="3">
    <source>
        <dbReference type="Proteomes" id="UP000606935"/>
    </source>
</evidence>
<comment type="caution">
    <text evidence="2">The sequence shown here is derived from an EMBL/GenBank/DDBJ whole genome shotgun (WGS) entry which is preliminary data.</text>
</comment>
<dbReference type="Pfam" id="PF09842">
    <property type="entry name" value="DUF2069"/>
    <property type="match status" value="1"/>
</dbReference>
<dbReference type="RefSeq" id="WP_188697726.1">
    <property type="nucleotide sequence ID" value="NZ_BMLS01000006.1"/>
</dbReference>
<feature type="transmembrane region" description="Helical" evidence="1">
    <location>
        <begin position="35"/>
        <end position="53"/>
    </location>
</feature>
<feature type="transmembrane region" description="Helical" evidence="1">
    <location>
        <begin position="90"/>
        <end position="112"/>
    </location>
</feature>